<evidence type="ECO:0000256" key="4">
    <source>
        <dbReference type="ARBA" id="ARBA00023027"/>
    </source>
</evidence>
<dbReference type="SUPFAM" id="SSF111331">
    <property type="entry name" value="NAD kinase/diacylglycerol kinase-like"/>
    <property type="match status" value="1"/>
</dbReference>
<feature type="active site" description="Proton acceptor" evidence="6">
    <location>
        <position position="84"/>
    </location>
</feature>
<keyword evidence="1 6" id="KW-0808">Transferase</keyword>
<evidence type="ECO:0000256" key="3">
    <source>
        <dbReference type="ARBA" id="ARBA00022857"/>
    </source>
</evidence>
<feature type="binding site" evidence="6">
    <location>
        <position position="187"/>
    </location>
    <ligand>
        <name>NAD(+)</name>
        <dbReference type="ChEBI" id="CHEBI:57540"/>
    </ligand>
</feature>
<comment type="caution">
    <text evidence="7">The sequence shown here is derived from an EMBL/GenBank/DDBJ whole genome shotgun (WGS) entry which is preliminary data.</text>
</comment>
<keyword evidence="4 6" id="KW-0520">NAD</keyword>
<dbReference type="InterPro" id="IPR017437">
    <property type="entry name" value="ATP-NAD_kinase_PpnK-typ_C"/>
</dbReference>
<protein>
    <recommendedName>
        <fullName evidence="6">NAD kinase</fullName>
        <ecNumber evidence="6">2.7.1.23</ecNumber>
    </recommendedName>
    <alternativeName>
        <fullName evidence="6">ATP-dependent NAD kinase</fullName>
    </alternativeName>
</protein>
<accession>A0A415HP45</accession>
<proteinExistence type="inferred from homology"/>
<dbReference type="GO" id="GO:0051287">
    <property type="term" value="F:NAD binding"/>
    <property type="evidence" value="ECO:0007669"/>
    <property type="project" value="UniProtKB-ARBA"/>
</dbReference>
<keyword evidence="6" id="KW-0067">ATP-binding</keyword>
<evidence type="ECO:0000256" key="1">
    <source>
        <dbReference type="ARBA" id="ARBA00022679"/>
    </source>
</evidence>
<evidence type="ECO:0000256" key="2">
    <source>
        <dbReference type="ARBA" id="ARBA00022777"/>
    </source>
</evidence>
<keyword evidence="2 6" id="KW-0418">Kinase</keyword>
<evidence type="ECO:0000256" key="5">
    <source>
        <dbReference type="ARBA" id="ARBA00047925"/>
    </source>
</evidence>
<name>A0A415HP45_9BACE</name>
<dbReference type="PANTHER" id="PTHR20275:SF0">
    <property type="entry name" value="NAD KINASE"/>
    <property type="match status" value="1"/>
</dbReference>
<keyword evidence="6" id="KW-0963">Cytoplasm</keyword>
<dbReference type="NCBIfam" id="NF002521">
    <property type="entry name" value="PRK01911.1"/>
    <property type="match status" value="1"/>
</dbReference>
<dbReference type="InterPro" id="IPR016064">
    <property type="entry name" value="NAD/diacylglycerol_kinase_sf"/>
</dbReference>
<dbReference type="InterPro" id="IPR002504">
    <property type="entry name" value="NADK"/>
</dbReference>
<dbReference type="AlphaFoldDB" id="A0A415HP45"/>
<dbReference type="Gene3D" id="3.40.50.10330">
    <property type="entry name" value="Probable inorganic polyphosphate/atp-NAD kinase, domain 1"/>
    <property type="match status" value="1"/>
</dbReference>
<dbReference type="GO" id="GO:0046872">
    <property type="term" value="F:metal ion binding"/>
    <property type="evidence" value="ECO:0007669"/>
    <property type="project" value="UniProtKB-UniRule"/>
</dbReference>
<comment type="catalytic activity">
    <reaction evidence="5 6">
        <text>NAD(+) + ATP = ADP + NADP(+) + H(+)</text>
        <dbReference type="Rhea" id="RHEA:18629"/>
        <dbReference type="ChEBI" id="CHEBI:15378"/>
        <dbReference type="ChEBI" id="CHEBI:30616"/>
        <dbReference type="ChEBI" id="CHEBI:57540"/>
        <dbReference type="ChEBI" id="CHEBI:58349"/>
        <dbReference type="ChEBI" id="CHEBI:456216"/>
        <dbReference type="EC" id="2.7.1.23"/>
    </reaction>
</comment>
<feature type="binding site" evidence="6">
    <location>
        <begin position="84"/>
        <end position="85"/>
    </location>
    <ligand>
        <name>NAD(+)</name>
        <dbReference type="ChEBI" id="CHEBI:57540"/>
    </ligand>
</feature>
<organism evidence="7 8">
    <name type="scientific">Bacteroides xylanisolvens</name>
    <dbReference type="NCBI Taxonomy" id="371601"/>
    <lineage>
        <taxon>Bacteria</taxon>
        <taxon>Pseudomonadati</taxon>
        <taxon>Bacteroidota</taxon>
        <taxon>Bacteroidia</taxon>
        <taxon>Bacteroidales</taxon>
        <taxon>Bacteroidaceae</taxon>
        <taxon>Bacteroides</taxon>
    </lineage>
</organism>
<dbReference type="GO" id="GO:0005737">
    <property type="term" value="C:cytoplasm"/>
    <property type="evidence" value="ECO:0007669"/>
    <property type="project" value="UniProtKB-SubCell"/>
</dbReference>
<feature type="binding site" evidence="6">
    <location>
        <position position="89"/>
    </location>
    <ligand>
        <name>NAD(+)</name>
        <dbReference type="ChEBI" id="CHEBI:57540"/>
    </ligand>
</feature>
<comment type="cofactor">
    <cofactor evidence="6">
        <name>a divalent metal cation</name>
        <dbReference type="ChEBI" id="CHEBI:60240"/>
    </cofactor>
</comment>
<dbReference type="GO" id="GO:0005524">
    <property type="term" value="F:ATP binding"/>
    <property type="evidence" value="ECO:0007669"/>
    <property type="project" value="UniProtKB-KW"/>
</dbReference>
<feature type="binding site" evidence="6">
    <location>
        <position position="222"/>
    </location>
    <ligand>
        <name>NAD(+)</name>
        <dbReference type="ChEBI" id="CHEBI:57540"/>
    </ligand>
</feature>
<dbReference type="EMBL" id="QROC01000016">
    <property type="protein sequence ID" value="RHK95288.1"/>
    <property type="molecule type" value="Genomic_DNA"/>
</dbReference>
<dbReference type="Gene3D" id="2.60.200.30">
    <property type="entry name" value="Probable inorganic polyphosphate/atp-NAD kinase, domain 2"/>
    <property type="match status" value="1"/>
</dbReference>
<keyword evidence="6" id="KW-0547">Nucleotide-binding</keyword>
<dbReference type="Pfam" id="PF20143">
    <property type="entry name" value="NAD_kinase_C"/>
    <property type="match status" value="1"/>
</dbReference>
<dbReference type="RefSeq" id="WP_087318139.1">
    <property type="nucleotide sequence ID" value="NZ_CP042282.1"/>
</dbReference>
<feature type="binding site" evidence="6">
    <location>
        <begin position="198"/>
        <end position="203"/>
    </location>
    <ligand>
        <name>NAD(+)</name>
        <dbReference type="ChEBI" id="CHEBI:57540"/>
    </ligand>
</feature>
<dbReference type="GO" id="GO:0019674">
    <property type="term" value="P:NAD+ metabolic process"/>
    <property type="evidence" value="ECO:0007669"/>
    <property type="project" value="InterPro"/>
</dbReference>
<dbReference type="GO" id="GO:0003951">
    <property type="term" value="F:NAD+ kinase activity"/>
    <property type="evidence" value="ECO:0007669"/>
    <property type="project" value="UniProtKB-UniRule"/>
</dbReference>
<gene>
    <name evidence="6" type="primary">nadK</name>
    <name evidence="7" type="ORF">DW042_13565</name>
</gene>
<comment type="caution">
    <text evidence="6">Lacks conserved residue(s) required for the propagation of feature annotation.</text>
</comment>
<dbReference type="EC" id="2.7.1.23" evidence="6"/>
<comment type="subcellular location">
    <subcellularLocation>
        <location evidence="6">Cytoplasm</location>
    </subcellularLocation>
</comment>
<comment type="similarity">
    <text evidence="6">Belongs to the NAD kinase family.</text>
</comment>
<dbReference type="PANTHER" id="PTHR20275">
    <property type="entry name" value="NAD KINASE"/>
    <property type="match status" value="1"/>
</dbReference>
<evidence type="ECO:0000313" key="7">
    <source>
        <dbReference type="EMBL" id="RHK95288.1"/>
    </source>
</evidence>
<dbReference type="Pfam" id="PF01513">
    <property type="entry name" value="NAD_kinase"/>
    <property type="match status" value="1"/>
</dbReference>
<evidence type="ECO:0000313" key="8">
    <source>
        <dbReference type="Proteomes" id="UP000284417"/>
    </source>
</evidence>
<dbReference type="InterPro" id="IPR017438">
    <property type="entry name" value="ATP-NAD_kinase_N"/>
</dbReference>
<dbReference type="GO" id="GO:0006741">
    <property type="term" value="P:NADP+ biosynthetic process"/>
    <property type="evidence" value="ECO:0007669"/>
    <property type="project" value="UniProtKB-UniRule"/>
</dbReference>
<reference evidence="7 8" key="1">
    <citation type="submission" date="2018-08" db="EMBL/GenBank/DDBJ databases">
        <title>A genome reference for cultivated species of the human gut microbiota.</title>
        <authorList>
            <person name="Zou Y."/>
            <person name="Xue W."/>
            <person name="Luo G."/>
        </authorList>
    </citation>
    <scope>NUCLEOTIDE SEQUENCE [LARGE SCALE GENOMIC DNA]</scope>
    <source>
        <strain evidence="7 8">AF39-6AC</strain>
    </source>
</reference>
<keyword evidence="3 6" id="KW-0521">NADP</keyword>
<comment type="function">
    <text evidence="6">Involved in the regulation of the intracellular balance of NAD and NADP, and is a key enzyme in the biosynthesis of NADP. Catalyzes specifically the phosphorylation on 2'-hydroxyl of the adenosine moiety of NAD to yield NADP.</text>
</comment>
<dbReference type="HAMAP" id="MF_00361">
    <property type="entry name" value="NAD_kinase"/>
    <property type="match status" value="1"/>
</dbReference>
<feature type="binding site" evidence="6">
    <location>
        <begin position="157"/>
        <end position="158"/>
    </location>
    <ligand>
        <name>NAD(+)</name>
        <dbReference type="ChEBI" id="CHEBI:57540"/>
    </ligand>
</feature>
<sequence length="302" mass="34039">MPNLHPELMILLMKFAIFGNTYQAKKSSHALRLFQLLRRQKAEICMCRDFYQFLTTELKMDIHADHLFDGNDFDADMVISIGGDGTFLKAARRVGRKGIPILGINTGRLGFLADISPEEMEETFDEIQAGRYSVEERSVLQLICDEKHLQDSPYALNEIAILKRDSSSMISIRTAINGAYLNTYQADGLVIATPTGSTAYSLSVGGPIIVPHSNTIAITPVAPHSLNVRPIVIRDDWEITLDVESRSHNFLVAIDGRSETCKETTQLKIRRADYSIKVVKRFNHIFFDTLRSKMMWGADGRR</sequence>
<evidence type="ECO:0000256" key="6">
    <source>
        <dbReference type="HAMAP-Rule" id="MF_00361"/>
    </source>
</evidence>
<dbReference type="Proteomes" id="UP000284417">
    <property type="component" value="Unassembled WGS sequence"/>
</dbReference>